<reference evidence="14 15" key="1">
    <citation type="submission" date="2019-05" db="EMBL/GenBank/DDBJ databases">
        <title>Pseudorhodobacter turbinis sp. nov., isolated from the gut of the Korean turban shell.</title>
        <authorList>
            <person name="Jeong Y.-S."/>
            <person name="Kang W.-R."/>
            <person name="Bae J.-W."/>
        </authorList>
    </citation>
    <scope>NUCLEOTIDE SEQUENCE [LARGE SCALE GENOMIC DNA]</scope>
    <source>
        <strain evidence="14 15">S12M18</strain>
    </source>
</reference>
<dbReference type="OrthoDB" id="7691811at2"/>
<dbReference type="Pfam" id="PF03840">
    <property type="entry name" value="SecG"/>
    <property type="match status" value="1"/>
</dbReference>
<keyword evidence="6 12" id="KW-0812">Transmembrane</keyword>
<dbReference type="PANTHER" id="PTHR34182:SF1">
    <property type="entry name" value="PROTEIN-EXPORT MEMBRANE PROTEIN SECG"/>
    <property type="match status" value="1"/>
</dbReference>
<keyword evidence="4 12" id="KW-0813">Transport</keyword>
<comment type="similarity">
    <text evidence="2 12">Belongs to the SecG family.</text>
</comment>
<evidence type="ECO:0000256" key="8">
    <source>
        <dbReference type="ARBA" id="ARBA00022989"/>
    </source>
</evidence>
<dbReference type="Proteomes" id="UP000298631">
    <property type="component" value="Chromosome"/>
</dbReference>
<dbReference type="InterPro" id="IPR004692">
    <property type="entry name" value="SecG"/>
</dbReference>
<dbReference type="NCBIfam" id="TIGR00810">
    <property type="entry name" value="secG"/>
    <property type="match status" value="1"/>
</dbReference>
<sequence length="126" mass="12258">MENVVLTIHLILALCLIGVVLLQRSEGGGLGMGGGGGGGAMSGRAAATALTKLTWLLALGFIITSISLTLIAAKGASGTSVVDQFGGTISAPAVPEAPLGTDLLPPAPADAPLTPPRADDGTTTGN</sequence>
<name>A0A4V1E0F8_9RHOB</name>
<keyword evidence="10 12" id="KW-0472">Membrane</keyword>
<dbReference type="GO" id="GO:0005886">
    <property type="term" value="C:plasma membrane"/>
    <property type="evidence" value="ECO:0007669"/>
    <property type="project" value="UniProtKB-SubCell"/>
</dbReference>
<dbReference type="KEGG" id="pseb:EOK75_00780"/>
<keyword evidence="9 12" id="KW-0811">Translocation</keyword>
<comment type="function">
    <text evidence="11 12">Involved in protein export. Participates in an early event of protein translocation.</text>
</comment>
<evidence type="ECO:0000256" key="9">
    <source>
        <dbReference type="ARBA" id="ARBA00023010"/>
    </source>
</evidence>
<dbReference type="AlphaFoldDB" id="A0A4V1E0F8"/>
<feature type="region of interest" description="Disordered" evidence="13">
    <location>
        <begin position="96"/>
        <end position="126"/>
    </location>
</feature>
<dbReference type="GO" id="GO:0043952">
    <property type="term" value="P:protein transport by the Sec complex"/>
    <property type="evidence" value="ECO:0007669"/>
    <property type="project" value="TreeGrafter"/>
</dbReference>
<evidence type="ECO:0000256" key="10">
    <source>
        <dbReference type="ARBA" id="ARBA00023136"/>
    </source>
</evidence>
<dbReference type="GO" id="GO:0009306">
    <property type="term" value="P:protein secretion"/>
    <property type="evidence" value="ECO:0007669"/>
    <property type="project" value="UniProtKB-UniRule"/>
</dbReference>
<evidence type="ECO:0000256" key="13">
    <source>
        <dbReference type="SAM" id="MobiDB-lite"/>
    </source>
</evidence>
<dbReference type="RefSeq" id="WP_137192168.1">
    <property type="nucleotide sequence ID" value="NZ_CP039964.1"/>
</dbReference>
<keyword evidence="15" id="KW-1185">Reference proteome</keyword>
<keyword evidence="8 12" id="KW-1133">Transmembrane helix</keyword>
<accession>A0A4V1E0F8</accession>
<feature type="compositionally biased region" description="Pro residues" evidence="13">
    <location>
        <begin position="105"/>
        <end position="115"/>
    </location>
</feature>
<dbReference type="GO" id="GO:0015450">
    <property type="term" value="F:protein-transporting ATPase activity"/>
    <property type="evidence" value="ECO:0007669"/>
    <property type="project" value="UniProtKB-UniRule"/>
</dbReference>
<dbReference type="GO" id="GO:0065002">
    <property type="term" value="P:intracellular protein transmembrane transport"/>
    <property type="evidence" value="ECO:0007669"/>
    <property type="project" value="TreeGrafter"/>
</dbReference>
<evidence type="ECO:0000256" key="6">
    <source>
        <dbReference type="ARBA" id="ARBA00022692"/>
    </source>
</evidence>
<proteinExistence type="inferred from homology"/>
<feature type="transmembrane region" description="Helical" evidence="12">
    <location>
        <begin position="53"/>
        <end position="73"/>
    </location>
</feature>
<evidence type="ECO:0000313" key="14">
    <source>
        <dbReference type="EMBL" id="QCO54484.1"/>
    </source>
</evidence>
<evidence type="ECO:0000256" key="12">
    <source>
        <dbReference type="RuleBase" id="RU365087"/>
    </source>
</evidence>
<dbReference type="EMBL" id="CP039964">
    <property type="protein sequence ID" value="QCO54484.1"/>
    <property type="molecule type" value="Genomic_DNA"/>
</dbReference>
<evidence type="ECO:0000256" key="11">
    <source>
        <dbReference type="ARBA" id="ARBA00025182"/>
    </source>
</evidence>
<comment type="caution">
    <text evidence="12">Lacks conserved residue(s) required for the propagation of feature annotation.</text>
</comment>
<evidence type="ECO:0000256" key="4">
    <source>
        <dbReference type="ARBA" id="ARBA00022448"/>
    </source>
</evidence>
<dbReference type="PANTHER" id="PTHR34182">
    <property type="entry name" value="PROTEIN-EXPORT MEMBRANE PROTEIN SECG"/>
    <property type="match status" value="1"/>
</dbReference>
<gene>
    <name evidence="14" type="primary">secG</name>
    <name evidence="14" type="ORF">EOK75_00780</name>
</gene>
<evidence type="ECO:0000256" key="3">
    <source>
        <dbReference type="ARBA" id="ARBA00017876"/>
    </source>
</evidence>
<evidence type="ECO:0000313" key="15">
    <source>
        <dbReference type="Proteomes" id="UP000298631"/>
    </source>
</evidence>
<organism evidence="14 15">
    <name type="scientific">Pseudorhodobacter turbinis</name>
    <dbReference type="NCBI Taxonomy" id="2500533"/>
    <lineage>
        <taxon>Bacteria</taxon>
        <taxon>Pseudomonadati</taxon>
        <taxon>Pseudomonadota</taxon>
        <taxon>Alphaproteobacteria</taxon>
        <taxon>Rhodobacterales</taxon>
        <taxon>Paracoccaceae</taxon>
        <taxon>Pseudorhodobacter</taxon>
    </lineage>
</organism>
<dbReference type="PRINTS" id="PR01651">
    <property type="entry name" value="SECGEXPORT"/>
</dbReference>
<keyword evidence="7 12" id="KW-0653">Protein transport</keyword>
<evidence type="ECO:0000256" key="7">
    <source>
        <dbReference type="ARBA" id="ARBA00022927"/>
    </source>
</evidence>
<evidence type="ECO:0000256" key="2">
    <source>
        <dbReference type="ARBA" id="ARBA00008445"/>
    </source>
</evidence>
<protein>
    <recommendedName>
        <fullName evidence="3 12">Protein-export membrane protein SecG</fullName>
    </recommendedName>
</protein>
<evidence type="ECO:0000256" key="5">
    <source>
        <dbReference type="ARBA" id="ARBA00022475"/>
    </source>
</evidence>
<keyword evidence="5 12" id="KW-1003">Cell membrane</keyword>
<evidence type="ECO:0000256" key="1">
    <source>
        <dbReference type="ARBA" id="ARBA00004651"/>
    </source>
</evidence>
<comment type="subcellular location">
    <subcellularLocation>
        <location evidence="1 12">Cell membrane</location>
        <topology evidence="1 12">Multi-pass membrane protein</topology>
    </subcellularLocation>
</comment>